<dbReference type="Pfam" id="PF17957">
    <property type="entry name" value="Big_7"/>
    <property type="match status" value="1"/>
</dbReference>
<protein>
    <recommendedName>
        <fullName evidence="1">PKD domain-containing protein</fullName>
    </recommendedName>
</protein>
<feature type="domain" description="PKD" evidence="1">
    <location>
        <begin position="148"/>
        <end position="200"/>
    </location>
</feature>
<dbReference type="PROSITE" id="PS50093">
    <property type="entry name" value="PKD"/>
    <property type="match status" value="1"/>
</dbReference>
<dbReference type="InterPro" id="IPR035986">
    <property type="entry name" value="PKD_dom_sf"/>
</dbReference>
<evidence type="ECO:0000313" key="2">
    <source>
        <dbReference type="EMBL" id="HDY60077.1"/>
    </source>
</evidence>
<dbReference type="InterPro" id="IPR000601">
    <property type="entry name" value="PKD_dom"/>
</dbReference>
<dbReference type="Pfam" id="PF00801">
    <property type="entry name" value="PKD"/>
    <property type="match status" value="1"/>
</dbReference>
<dbReference type="Gene3D" id="2.60.40.10">
    <property type="entry name" value="Immunoglobulins"/>
    <property type="match status" value="2"/>
</dbReference>
<dbReference type="EMBL" id="DSKY01000022">
    <property type="protein sequence ID" value="HDY60077.1"/>
    <property type="molecule type" value="Genomic_DNA"/>
</dbReference>
<accession>A0A7V1EJ07</accession>
<gene>
    <name evidence="2" type="ORF">ENP86_11130</name>
</gene>
<dbReference type="PROSITE" id="PS51257">
    <property type="entry name" value="PROKAR_LIPOPROTEIN"/>
    <property type="match status" value="1"/>
</dbReference>
<comment type="caution">
    <text evidence="2">The sequence shown here is derived from an EMBL/GenBank/DDBJ whole genome shotgun (WGS) entry which is preliminary data.</text>
</comment>
<dbReference type="SUPFAM" id="SSF49299">
    <property type="entry name" value="PKD domain"/>
    <property type="match status" value="1"/>
</dbReference>
<sequence length="324" mass="35257">MKRMFAGTIIIVLFLIGCGDKEPPEISITQPASGDTVGGIVTINADATDNKGVEKVEFYIDNVLVSTDQSSPYSHTWNASAVQDNTTHNIYAKAFDKANNEGTSETVIVTVINPPNIPVTPWGPSSGYQGTQYFYEFYTSATDPAGQGVAIRFAWGDGDTSSWSSYVPSGSTVQDTHTYTTTGSYSVRAQARDTYGATSAWSSPHTINITEGIVILRPNGNETYLSDEYHPIHWNWYGSFGTVKIDYSTDGGTSWNTIVSATDNDGNYAWDVAYTSTTYPNCQLRVSHPTNPNIYDISDANFTIARDTITVVMPNGGENYIVGE</sequence>
<dbReference type="InterPro" id="IPR013783">
    <property type="entry name" value="Ig-like_fold"/>
</dbReference>
<evidence type="ECO:0000259" key="1">
    <source>
        <dbReference type="PROSITE" id="PS50093"/>
    </source>
</evidence>
<reference evidence="2" key="1">
    <citation type="journal article" date="2020" name="mSystems">
        <title>Genome- and Community-Level Interaction Insights into Carbon Utilization and Element Cycling Functions of Hydrothermarchaeota in Hydrothermal Sediment.</title>
        <authorList>
            <person name="Zhou Z."/>
            <person name="Liu Y."/>
            <person name="Xu W."/>
            <person name="Pan J."/>
            <person name="Luo Z.H."/>
            <person name="Li M."/>
        </authorList>
    </citation>
    <scope>NUCLEOTIDE SEQUENCE [LARGE SCALE GENOMIC DNA]</scope>
    <source>
        <strain evidence="2">SpSt-258</strain>
    </source>
</reference>
<proteinExistence type="predicted"/>
<organism evidence="2">
    <name type="scientific">candidate division WOR-3 bacterium</name>
    <dbReference type="NCBI Taxonomy" id="2052148"/>
    <lineage>
        <taxon>Bacteria</taxon>
        <taxon>Bacteria division WOR-3</taxon>
    </lineage>
</organism>
<dbReference type="AlphaFoldDB" id="A0A7V1EJ07"/>
<name>A0A7V1EJ07_UNCW3</name>